<dbReference type="AlphaFoldDB" id="A0AAD6ZLI9"/>
<protein>
    <submittedName>
        <fullName evidence="2">Uncharacterized protein</fullName>
    </submittedName>
</protein>
<keyword evidence="1" id="KW-1133">Transmembrane helix</keyword>
<keyword evidence="1" id="KW-0812">Transmembrane</keyword>
<sequence>MRELLTSSLVSCFVFCLNPTLISYHSTLLPPLLTDLLPLLVHCVSLHPTLPALPIVIRILVLKLLTCTSHSGPSFYHCLPSFLPPSCFPILSTSPIPSPLPPSH</sequence>
<name>A0AAD6ZLI9_9AGAR</name>
<evidence type="ECO:0000313" key="3">
    <source>
        <dbReference type="Proteomes" id="UP001218218"/>
    </source>
</evidence>
<keyword evidence="1" id="KW-0472">Membrane</keyword>
<evidence type="ECO:0000313" key="2">
    <source>
        <dbReference type="EMBL" id="KAJ7328026.1"/>
    </source>
</evidence>
<keyword evidence="3" id="KW-1185">Reference proteome</keyword>
<comment type="caution">
    <text evidence="2">The sequence shown here is derived from an EMBL/GenBank/DDBJ whole genome shotgun (WGS) entry which is preliminary data.</text>
</comment>
<organism evidence="2 3">
    <name type="scientific">Mycena albidolilacea</name>
    <dbReference type="NCBI Taxonomy" id="1033008"/>
    <lineage>
        <taxon>Eukaryota</taxon>
        <taxon>Fungi</taxon>
        <taxon>Dikarya</taxon>
        <taxon>Basidiomycota</taxon>
        <taxon>Agaricomycotina</taxon>
        <taxon>Agaricomycetes</taxon>
        <taxon>Agaricomycetidae</taxon>
        <taxon>Agaricales</taxon>
        <taxon>Marasmiineae</taxon>
        <taxon>Mycenaceae</taxon>
        <taxon>Mycena</taxon>
    </lineage>
</organism>
<feature type="transmembrane region" description="Helical" evidence="1">
    <location>
        <begin position="39"/>
        <end position="61"/>
    </location>
</feature>
<accession>A0AAD6ZLI9</accession>
<dbReference type="Proteomes" id="UP001218218">
    <property type="component" value="Unassembled WGS sequence"/>
</dbReference>
<proteinExistence type="predicted"/>
<dbReference type="EMBL" id="JARIHO010000040">
    <property type="protein sequence ID" value="KAJ7328026.1"/>
    <property type="molecule type" value="Genomic_DNA"/>
</dbReference>
<gene>
    <name evidence="2" type="ORF">DFH08DRAFT_884332</name>
</gene>
<evidence type="ECO:0000256" key="1">
    <source>
        <dbReference type="SAM" id="Phobius"/>
    </source>
</evidence>
<reference evidence="2" key="1">
    <citation type="submission" date="2023-03" db="EMBL/GenBank/DDBJ databases">
        <title>Massive genome expansion in bonnet fungi (Mycena s.s.) driven by repeated elements and novel gene families across ecological guilds.</title>
        <authorList>
            <consortium name="Lawrence Berkeley National Laboratory"/>
            <person name="Harder C.B."/>
            <person name="Miyauchi S."/>
            <person name="Viragh M."/>
            <person name="Kuo A."/>
            <person name="Thoen E."/>
            <person name="Andreopoulos B."/>
            <person name="Lu D."/>
            <person name="Skrede I."/>
            <person name="Drula E."/>
            <person name="Henrissat B."/>
            <person name="Morin E."/>
            <person name="Kohler A."/>
            <person name="Barry K."/>
            <person name="LaButti K."/>
            <person name="Morin E."/>
            <person name="Salamov A."/>
            <person name="Lipzen A."/>
            <person name="Mereny Z."/>
            <person name="Hegedus B."/>
            <person name="Baldrian P."/>
            <person name="Stursova M."/>
            <person name="Weitz H."/>
            <person name="Taylor A."/>
            <person name="Grigoriev I.V."/>
            <person name="Nagy L.G."/>
            <person name="Martin F."/>
            <person name="Kauserud H."/>
        </authorList>
    </citation>
    <scope>NUCLEOTIDE SEQUENCE</scope>
    <source>
        <strain evidence="2">CBHHK002</strain>
    </source>
</reference>